<name>A0AAX3EXC5_MORBO</name>
<protein>
    <submittedName>
        <fullName evidence="2">Uncharacterized protein</fullName>
    </submittedName>
</protein>
<proteinExistence type="predicted"/>
<dbReference type="Proteomes" id="UP001163283">
    <property type="component" value="Chromosome"/>
</dbReference>
<evidence type="ECO:0000313" key="2">
    <source>
        <dbReference type="EMBL" id="UZA52566.1"/>
    </source>
</evidence>
<keyword evidence="4" id="KW-1185">Reference proteome</keyword>
<dbReference type="AlphaFoldDB" id="A0AAX3EXC5"/>
<reference evidence="2 3" key="1">
    <citation type="journal article" date="2022" name="BMC Microbiol.">
        <title>Whole genome sequencing of Moraxella bovis strains from North America reveals two genotypes with different genetic determinants.</title>
        <authorList>
            <person name="Wynn E.L."/>
            <person name="Hille M.M."/>
            <person name="Loy J.D."/>
            <person name="Schuller G."/>
            <person name="Kuhn K.L."/>
            <person name="Dickey A.M."/>
            <person name="Bono J.L."/>
            <person name="Clawson M.L."/>
        </authorList>
    </citation>
    <scope>NUCLEOTIDE SEQUENCE [LARGE SCALE GENOMIC DNA]</scope>
    <source>
        <strain evidence="1">SAM102599</strain>
        <strain evidence="2 3">SAM57978</strain>
    </source>
</reference>
<evidence type="ECO:0000313" key="3">
    <source>
        <dbReference type="Proteomes" id="UP001163283"/>
    </source>
</evidence>
<organism evidence="2 3">
    <name type="scientific">Moraxella bovis</name>
    <dbReference type="NCBI Taxonomy" id="476"/>
    <lineage>
        <taxon>Bacteria</taxon>
        <taxon>Pseudomonadati</taxon>
        <taxon>Pseudomonadota</taxon>
        <taxon>Gammaproteobacteria</taxon>
        <taxon>Moraxellales</taxon>
        <taxon>Moraxellaceae</taxon>
        <taxon>Moraxella</taxon>
    </lineage>
</organism>
<dbReference type="EMBL" id="CP087830">
    <property type="protein sequence ID" value="UZA04498.1"/>
    <property type="molecule type" value="Genomic_DNA"/>
</dbReference>
<dbReference type="RefSeq" id="WP_162860364.1">
    <property type="nucleotide sequence ID" value="NZ_CP030241.1"/>
</dbReference>
<accession>A0AAX3EXC5</accession>
<dbReference type="Proteomes" id="UP001163632">
    <property type="component" value="Chromosome"/>
</dbReference>
<sequence>MFVLPNLQRLSAPDSLAVFLCLAFANSTHKSILPVMAGRENLIQHPLGNKFRRL</sequence>
<dbReference type="EMBL" id="CP087781">
    <property type="protein sequence ID" value="UZA52566.1"/>
    <property type="molecule type" value="Genomic_DNA"/>
</dbReference>
<evidence type="ECO:0000313" key="1">
    <source>
        <dbReference type="EMBL" id="UZA04498.1"/>
    </source>
</evidence>
<gene>
    <name evidence="1" type="ORF">LP092_07175</name>
    <name evidence="2" type="ORF">LP129_05380</name>
</gene>
<evidence type="ECO:0000313" key="4">
    <source>
        <dbReference type="Proteomes" id="UP001163632"/>
    </source>
</evidence>